<proteinExistence type="predicted"/>
<accession>A0A6G4WB90</accession>
<dbReference type="RefSeq" id="WP_165026514.1">
    <property type="nucleotide sequence ID" value="NZ_JAAKZF010000008.1"/>
</dbReference>
<protein>
    <submittedName>
        <fullName evidence="1">Uncharacterized protein</fullName>
    </submittedName>
</protein>
<dbReference type="EMBL" id="JAAKZF010000008">
    <property type="protein sequence ID" value="NGO51387.1"/>
    <property type="molecule type" value="Genomic_DNA"/>
</dbReference>
<gene>
    <name evidence="1" type="ORF">G6N73_09375</name>
</gene>
<dbReference type="AlphaFoldDB" id="A0A6G4WB90"/>
<evidence type="ECO:0000313" key="1">
    <source>
        <dbReference type="EMBL" id="NGO51387.1"/>
    </source>
</evidence>
<keyword evidence="2" id="KW-1185">Reference proteome</keyword>
<reference evidence="1 2" key="1">
    <citation type="submission" date="2020-02" db="EMBL/GenBank/DDBJ databases">
        <title>Genome sequence of strain CCNWXJ40-4.</title>
        <authorList>
            <person name="Gao J."/>
            <person name="Sun J."/>
        </authorList>
    </citation>
    <scope>NUCLEOTIDE SEQUENCE [LARGE SCALE GENOMIC DNA]</scope>
    <source>
        <strain evidence="1 2">CCNWXJ 40-4</strain>
    </source>
</reference>
<name>A0A6G4WB90_9HYPH</name>
<comment type="caution">
    <text evidence="1">The sequence shown here is derived from an EMBL/GenBank/DDBJ whole genome shotgun (WGS) entry which is preliminary data.</text>
</comment>
<sequence length="142" mass="14843">MSLPVLVAIVAVGISLAVAAVHFTGGSRRASISSEDEALQRFLLDFPAEKAAAVRLTSDGKAAFISLHGSGTGIVGVIGDKFLTRIVSSRDIKRLTLAGNKVSIRFRDFTWPGGEFVFAEPSAAREVAEALDPSLNSATGKA</sequence>
<dbReference type="Proteomes" id="UP001642900">
    <property type="component" value="Unassembled WGS sequence"/>
</dbReference>
<organism evidence="1 2">
    <name type="scientific">Allomesorhizobium camelthorni</name>
    <dbReference type="NCBI Taxonomy" id="475069"/>
    <lineage>
        <taxon>Bacteria</taxon>
        <taxon>Pseudomonadati</taxon>
        <taxon>Pseudomonadota</taxon>
        <taxon>Alphaproteobacteria</taxon>
        <taxon>Hyphomicrobiales</taxon>
        <taxon>Phyllobacteriaceae</taxon>
        <taxon>Allomesorhizobium</taxon>
    </lineage>
</organism>
<evidence type="ECO:0000313" key="2">
    <source>
        <dbReference type="Proteomes" id="UP001642900"/>
    </source>
</evidence>